<evidence type="ECO:0008006" key="4">
    <source>
        <dbReference type="Google" id="ProtNLM"/>
    </source>
</evidence>
<dbReference type="OrthoDB" id="976148at2"/>
<keyword evidence="3" id="KW-1185">Reference proteome</keyword>
<name>A0A1T5IJF0_9BACT</name>
<keyword evidence="1" id="KW-0732">Signal</keyword>
<protein>
    <recommendedName>
        <fullName evidence="4">DUF4595 domain-containing protein</fullName>
    </recommendedName>
</protein>
<dbReference type="Proteomes" id="UP000190961">
    <property type="component" value="Unassembled WGS sequence"/>
</dbReference>
<evidence type="ECO:0000313" key="2">
    <source>
        <dbReference type="EMBL" id="SKC39275.1"/>
    </source>
</evidence>
<reference evidence="2 3" key="1">
    <citation type="submission" date="2017-02" db="EMBL/GenBank/DDBJ databases">
        <authorList>
            <person name="Peterson S.W."/>
        </authorList>
    </citation>
    <scope>NUCLEOTIDE SEQUENCE [LARGE SCALE GENOMIC DNA]</scope>
    <source>
        <strain evidence="2 3">DSM 25262</strain>
    </source>
</reference>
<accession>A0A1T5IJF0</accession>
<sequence length="278" mass="30968">MKTIKMMMGSMLLLCLILISSCDPSHPCRTCRIDKVYWEDEWHKAYYSSSGRLVKLEAEGSKILFQYNGSDQLISAEIYTGDPAPEYSFDFTHGPFGIVESDVYDSYGFRRHFDFHYASPTVVDYLVESEYGGGAGDPPTFVIQKDLTYGSGNVTFVSGTVNGNPFTGYTGSAYDKKTNPFKLLAHAVGNPVFFPVCNIVSYPVMRYDISFLNLFSKNNPGKGIYEVPVGGGPEVQQPQDFTYVYTSSYVESLVWNDDLAGTNKYAFSYNCGFSSAED</sequence>
<dbReference type="RefSeq" id="WP_079684766.1">
    <property type="nucleotide sequence ID" value="NZ_FUZU01000001.1"/>
</dbReference>
<evidence type="ECO:0000313" key="3">
    <source>
        <dbReference type="Proteomes" id="UP000190961"/>
    </source>
</evidence>
<dbReference type="EMBL" id="FUZU01000001">
    <property type="protein sequence ID" value="SKC39275.1"/>
    <property type="molecule type" value="Genomic_DNA"/>
</dbReference>
<evidence type="ECO:0000256" key="1">
    <source>
        <dbReference type="SAM" id="SignalP"/>
    </source>
</evidence>
<gene>
    <name evidence="2" type="ORF">SAMN05660236_0109</name>
</gene>
<proteinExistence type="predicted"/>
<organism evidence="2 3">
    <name type="scientific">Ohtaekwangia koreensis</name>
    <dbReference type="NCBI Taxonomy" id="688867"/>
    <lineage>
        <taxon>Bacteria</taxon>
        <taxon>Pseudomonadati</taxon>
        <taxon>Bacteroidota</taxon>
        <taxon>Cytophagia</taxon>
        <taxon>Cytophagales</taxon>
        <taxon>Fulvivirgaceae</taxon>
        <taxon>Ohtaekwangia</taxon>
    </lineage>
</organism>
<feature type="chain" id="PRO_5012866143" description="DUF4595 domain-containing protein" evidence="1">
    <location>
        <begin position="28"/>
        <end position="278"/>
    </location>
</feature>
<feature type="signal peptide" evidence="1">
    <location>
        <begin position="1"/>
        <end position="27"/>
    </location>
</feature>
<dbReference type="AlphaFoldDB" id="A0A1T5IJF0"/>
<dbReference type="PROSITE" id="PS51257">
    <property type="entry name" value="PROKAR_LIPOPROTEIN"/>
    <property type="match status" value="1"/>
</dbReference>